<dbReference type="GO" id="GO:0016787">
    <property type="term" value="F:hydrolase activity"/>
    <property type="evidence" value="ECO:0007669"/>
    <property type="project" value="UniProtKB-UniRule"/>
</dbReference>
<feature type="short sequence motif" description="GXGXXG" evidence="4">
    <location>
        <begin position="29"/>
        <end position="34"/>
    </location>
</feature>
<evidence type="ECO:0000313" key="6">
    <source>
        <dbReference type="EMBL" id="TDR94141.1"/>
    </source>
</evidence>
<dbReference type="SUPFAM" id="SSF52151">
    <property type="entry name" value="FabD/lysophospholipase-like"/>
    <property type="match status" value="1"/>
</dbReference>
<proteinExistence type="predicted"/>
<feature type="short sequence motif" description="GXSXG" evidence="4">
    <location>
        <begin position="57"/>
        <end position="61"/>
    </location>
</feature>
<keyword evidence="2 4" id="KW-0442">Lipid degradation</keyword>
<organism evidence="6 7">
    <name type="scientific">Enterovirga rhinocerotis</name>
    <dbReference type="NCBI Taxonomy" id="1339210"/>
    <lineage>
        <taxon>Bacteria</taxon>
        <taxon>Pseudomonadati</taxon>
        <taxon>Pseudomonadota</taxon>
        <taxon>Alphaproteobacteria</taxon>
        <taxon>Hyphomicrobiales</taxon>
        <taxon>Methylobacteriaceae</taxon>
        <taxon>Enterovirga</taxon>
    </lineage>
</organism>
<dbReference type="Pfam" id="PF01734">
    <property type="entry name" value="Patatin"/>
    <property type="match status" value="1"/>
</dbReference>
<reference evidence="6 7" key="1">
    <citation type="submission" date="2019-03" db="EMBL/GenBank/DDBJ databases">
        <title>Genomic Encyclopedia of Type Strains, Phase IV (KMG-IV): sequencing the most valuable type-strain genomes for metagenomic binning, comparative biology and taxonomic classification.</title>
        <authorList>
            <person name="Goeker M."/>
        </authorList>
    </citation>
    <scope>NUCLEOTIDE SEQUENCE [LARGE SCALE GENOMIC DNA]</scope>
    <source>
        <strain evidence="6 7">DSM 25903</strain>
    </source>
</reference>
<dbReference type="InterPro" id="IPR050301">
    <property type="entry name" value="NTE"/>
</dbReference>
<accession>A0A4R7C797</accession>
<dbReference type="PROSITE" id="PS51635">
    <property type="entry name" value="PNPLA"/>
    <property type="match status" value="1"/>
</dbReference>
<feature type="active site" description="Nucleophile" evidence="4">
    <location>
        <position position="59"/>
    </location>
</feature>
<dbReference type="GO" id="GO:0016042">
    <property type="term" value="P:lipid catabolic process"/>
    <property type="evidence" value="ECO:0007669"/>
    <property type="project" value="UniProtKB-UniRule"/>
</dbReference>
<evidence type="ECO:0000256" key="1">
    <source>
        <dbReference type="ARBA" id="ARBA00022801"/>
    </source>
</evidence>
<dbReference type="PANTHER" id="PTHR14226:SF78">
    <property type="entry name" value="SLR0060 PROTEIN"/>
    <property type="match status" value="1"/>
</dbReference>
<dbReference type="PANTHER" id="PTHR14226">
    <property type="entry name" value="NEUROPATHY TARGET ESTERASE/SWISS CHEESE D.MELANOGASTER"/>
    <property type="match status" value="1"/>
</dbReference>
<comment type="caution">
    <text evidence="6">The sequence shown here is derived from an EMBL/GenBank/DDBJ whole genome shotgun (WGS) entry which is preliminary data.</text>
</comment>
<dbReference type="AlphaFoldDB" id="A0A4R7C797"/>
<keyword evidence="1 4" id="KW-0378">Hydrolase</keyword>
<keyword evidence="7" id="KW-1185">Reference proteome</keyword>
<evidence type="ECO:0000256" key="2">
    <source>
        <dbReference type="ARBA" id="ARBA00022963"/>
    </source>
</evidence>
<evidence type="ECO:0000259" key="5">
    <source>
        <dbReference type="PROSITE" id="PS51635"/>
    </source>
</evidence>
<gene>
    <name evidence="6" type="ORF">EV668_1417</name>
</gene>
<protein>
    <submittedName>
        <fullName evidence="6">NTE family protein</fullName>
    </submittedName>
</protein>
<name>A0A4R7C797_9HYPH</name>
<dbReference type="Gene3D" id="3.40.1090.10">
    <property type="entry name" value="Cytosolic phospholipase A2 catalytic domain"/>
    <property type="match status" value="2"/>
</dbReference>
<keyword evidence="3 4" id="KW-0443">Lipid metabolism</keyword>
<evidence type="ECO:0000256" key="3">
    <source>
        <dbReference type="ARBA" id="ARBA00023098"/>
    </source>
</evidence>
<evidence type="ECO:0000256" key="4">
    <source>
        <dbReference type="PROSITE-ProRule" id="PRU01161"/>
    </source>
</evidence>
<dbReference type="EMBL" id="SNZR01000011">
    <property type="protein sequence ID" value="TDR94141.1"/>
    <property type="molecule type" value="Genomic_DNA"/>
</dbReference>
<dbReference type="InterPro" id="IPR002641">
    <property type="entry name" value="PNPLA_dom"/>
</dbReference>
<feature type="active site" description="Proton acceptor" evidence="4">
    <location>
        <position position="198"/>
    </location>
</feature>
<feature type="domain" description="PNPLA" evidence="5">
    <location>
        <begin position="25"/>
        <end position="211"/>
    </location>
</feature>
<feature type="short sequence motif" description="DGA/G" evidence="4">
    <location>
        <begin position="198"/>
        <end position="200"/>
    </location>
</feature>
<dbReference type="Proteomes" id="UP000295122">
    <property type="component" value="Unassembled WGS sequence"/>
</dbReference>
<dbReference type="InterPro" id="IPR016035">
    <property type="entry name" value="Acyl_Trfase/lysoPLipase"/>
</dbReference>
<sequence length="336" mass="36049">MISNLLRRATAARATSLPTSTRLSLALQGGGAFGAFTWGMLDRILEEPAIDFDAVSGASAGAVNGVLVAHGLRVGGREGAREALERFWTALGRDAASSFFRASSRSGLALDLSTRLLSPYQLNPFNLNPLRELLLAHVDFDALRAEPTTRLLISATRVADGSSRIFREDEVSVDVVLASACLPMLHQAVTIDGESYWDGGYAANPPLLPLVEAAKSSRILLVQIVPTSGDDRPTTSPGIVKRISQITFNAALQHELEAISALQRLSAEETVRSEAARRIQALTIDHVSAEDWYPDLSRRSAADLDRSFLTDLHQAGRKAASAWLGEDGSRHAKAAG</sequence>
<evidence type="ECO:0000313" key="7">
    <source>
        <dbReference type="Proteomes" id="UP000295122"/>
    </source>
</evidence>